<name>G7WR96_METH6</name>
<evidence type="ECO:0000313" key="1">
    <source>
        <dbReference type="EMBL" id="AET65557.1"/>
    </source>
</evidence>
<sequence length="68" mass="7782">MTGPERGARADRKARLPGRGWTALVYFCRGKPRGRRIGDFDEVIASIALVHDREIGTRDLRFREVLGW</sequence>
<organism evidence="1 2">
    <name type="scientific">Methanothrix harundinacea (strain 6Ac)</name>
    <name type="common">Methanosaeta harundinacea</name>
    <dbReference type="NCBI Taxonomy" id="1110509"/>
    <lineage>
        <taxon>Archaea</taxon>
        <taxon>Methanobacteriati</taxon>
        <taxon>Methanobacteriota</taxon>
        <taxon>Stenosarchaea group</taxon>
        <taxon>Methanomicrobia</taxon>
        <taxon>Methanotrichales</taxon>
        <taxon>Methanotrichaceae</taxon>
        <taxon>Methanothrix</taxon>
    </lineage>
</organism>
<protein>
    <submittedName>
        <fullName evidence="1">PilT protein domain protein</fullName>
    </submittedName>
</protein>
<dbReference type="OrthoDB" id="11616at2157"/>
<gene>
    <name evidence="1" type="ordered locus">Mhar_2205</name>
</gene>
<dbReference type="RefSeq" id="WP_014587733.1">
    <property type="nucleotide sequence ID" value="NC_017527.1"/>
</dbReference>
<dbReference type="Proteomes" id="UP000005877">
    <property type="component" value="Chromosome"/>
</dbReference>
<proteinExistence type="predicted"/>
<dbReference type="PATRIC" id="fig|1110509.7.peg.2442"/>
<reference evidence="1 2" key="1">
    <citation type="journal article" date="2012" name="PLoS ONE">
        <title>The genome characteristics and predicted function of methyl-group oxidation pathway in the obligate aceticlastic methanogens, Methanosaeta spp.</title>
        <authorList>
            <person name="Zhu J."/>
            <person name="Zheng H."/>
            <person name="Ai G."/>
            <person name="Zhang G."/>
            <person name="Liu D."/>
            <person name="Liu X."/>
            <person name="Dong X."/>
        </authorList>
    </citation>
    <scope>NUCLEOTIDE SEQUENCE [LARGE SCALE GENOMIC DNA]</scope>
    <source>
        <strain evidence="1 2">6Ac</strain>
    </source>
</reference>
<keyword evidence="2" id="KW-1185">Reference proteome</keyword>
<dbReference type="HOGENOM" id="CLU_2784077_0_0_2"/>
<dbReference type="GeneID" id="12511383"/>
<dbReference type="KEGG" id="mhi:Mhar_2205"/>
<evidence type="ECO:0000313" key="2">
    <source>
        <dbReference type="Proteomes" id="UP000005877"/>
    </source>
</evidence>
<dbReference type="AlphaFoldDB" id="G7WR96"/>
<dbReference type="EMBL" id="CP003117">
    <property type="protein sequence ID" value="AET65557.1"/>
    <property type="molecule type" value="Genomic_DNA"/>
</dbReference>
<accession>G7WR96</accession>